<dbReference type="STRING" id="371042.NG99_24050"/>
<comment type="caution">
    <text evidence="3">The sequence shown here is derived from an EMBL/GenBank/DDBJ whole genome shotgun (WGS) entry which is preliminary data.</text>
</comment>
<dbReference type="EMBL" id="JRUQ01000078">
    <property type="protein sequence ID" value="KGT87124.1"/>
    <property type="molecule type" value="Genomic_DNA"/>
</dbReference>
<sequence length="157" mass="17820">MKKLFLAVLILSAAQNVNADCFDMAGRDYRIAPDLLRAISWNESNFRTDVKGHNPVSGFGSGLMQVDSQHFNELARYGIKPEHLISDPCMNIYTGAYYLAIAFKKWGVNWQAVGAYNAGFRKTEEQAQRRYVYARKIEATYRAIKKNKDSGQTLSKQ</sequence>
<gene>
    <name evidence="3" type="ORF">NG99_24050</name>
</gene>
<proteinExistence type="predicted"/>
<feature type="domain" description="Transglycosylase SLT" evidence="2">
    <location>
        <begin position="20"/>
        <end position="133"/>
    </location>
</feature>
<dbReference type="eggNOG" id="COG0741">
    <property type="taxonomic scope" value="Bacteria"/>
</dbReference>
<reference evidence="3 4" key="1">
    <citation type="submission" date="2014-10" db="EMBL/GenBank/DDBJ databases">
        <title>Genome sequence of Erwinia typographi M043b.</title>
        <authorList>
            <person name="Chan K.-G."/>
            <person name="Tan W.-S."/>
        </authorList>
    </citation>
    <scope>NUCLEOTIDE SEQUENCE [LARGE SCALE GENOMIC DNA]</scope>
    <source>
        <strain evidence="3 4">M043b</strain>
    </source>
</reference>
<dbReference type="Proteomes" id="UP000030351">
    <property type="component" value="Unassembled WGS sequence"/>
</dbReference>
<evidence type="ECO:0000313" key="3">
    <source>
        <dbReference type="EMBL" id="KGT87124.1"/>
    </source>
</evidence>
<dbReference type="OrthoDB" id="9808681at2"/>
<evidence type="ECO:0000313" key="4">
    <source>
        <dbReference type="Proteomes" id="UP000030351"/>
    </source>
</evidence>
<feature type="signal peptide" evidence="1">
    <location>
        <begin position="1"/>
        <end position="19"/>
    </location>
</feature>
<dbReference type="AlphaFoldDB" id="A0A0A3YNP1"/>
<dbReference type="CDD" id="cd13400">
    <property type="entry name" value="LT_IagB-like"/>
    <property type="match status" value="1"/>
</dbReference>
<dbReference type="Pfam" id="PF01464">
    <property type="entry name" value="SLT"/>
    <property type="match status" value="1"/>
</dbReference>
<keyword evidence="1" id="KW-0732">Signal</keyword>
<dbReference type="RefSeq" id="WP_034898623.1">
    <property type="nucleotide sequence ID" value="NZ_JRUQ01000078.1"/>
</dbReference>
<protein>
    <submittedName>
        <fullName evidence="3">Lytic transglycosylase</fullName>
    </submittedName>
</protein>
<keyword evidence="4" id="KW-1185">Reference proteome</keyword>
<feature type="chain" id="PRO_5002005705" evidence="1">
    <location>
        <begin position="20"/>
        <end position="157"/>
    </location>
</feature>
<dbReference type="Gene3D" id="1.10.530.10">
    <property type="match status" value="1"/>
</dbReference>
<dbReference type="InterPro" id="IPR023346">
    <property type="entry name" value="Lysozyme-like_dom_sf"/>
</dbReference>
<organism evidence="3 4">
    <name type="scientific">Erwinia typographi</name>
    <dbReference type="NCBI Taxonomy" id="371042"/>
    <lineage>
        <taxon>Bacteria</taxon>
        <taxon>Pseudomonadati</taxon>
        <taxon>Pseudomonadota</taxon>
        <taxon>Gammaproteobacteria</taxon>
        <taxon>Enterobacterales</taxon>
        <taxon>Erwiniaceae</taxon>
        <taxon>Erwinia</taxon>
    </lineage>
</organism>
<evidence type="ECO:0000259" key="2">
    <source>
        <dbReference type="Pfam" id="PF01464"/>
    </source>
</evidence>
<dbReference type="SUPFAM" id="SSF53955">
    <property type="entry name" value="Lysozyme-like"/>
    <property type="match status" value="1"/>
</dbReference>
<dbReference type="InterPro" id="IPR008258">
    <property type="entry name" value="Transglycosylase_SLT_dom_1"/>
</dbReference>
<accession>A0A0A3YNP1</accession>
<name>A0A0A3YNP1_9GAMM</name>
<evidence type="ECO:0000256" key="1">
    <source>
        <dbReference type="SAM" id="SignalP"/>
    </source>
</evidence>